<dbReference type="InterPro" id="IPR028994">
    <property type="entry name" value="Integrin_alpha_N"/>
</dbReference>
<feature type="domain" description="Insecticide toxin TcdB middle/C-terminal" evidence="5">
    <location>
        <begin position="913"/>
        <end position="1030"/>
    </location>
</feature>
<name>A0A4S2MPI6_9PEZI</name>
<evidence type="ECO:0000256" key="1">
    <source>
        <dbReference type="ARBA" id="ARBA00004613"/>
    </source>
</evidence>
<dbReference type="InterPro" id="IPR022044">
    <property type="entry name" value="TcdB_toxin_mid/C"/>
</dbReference>
<dbReference type="InterPro" id="IPR006530">
    <property type="entry name" value="YD"/>
</dbReference>
<dbReference type="GO" id="GO:0005576">
    <property type="term" value="C:extracellular region"/>
    <property type="evidence" value="ECO:0007669"/>
    <property type="project" value="UniProtKB-SubCell"/>
</dbReference>
<evidence type="ECO:0000313" key="8">
    <source>
        <dbReference type="Proteomes" id="UP000298138"/>
    </source>
</evidence>
<dbReference type="InterPro" id="IPR022045">
    <property type="entry name" value="TcdB_toxin_mid/N"/>
</dbReference>
<feature type="region of interest" description="Disordered" evidence="4">
    <location>
        <begin position="2180"/>
        <end position="2254"/>
    </location>
</feature>
<dbReference type="SUPFAM" id="SSF69318">
    <property type="entry name" value="Integrin alpha N-terminal domain"/>
    <property type="match status" value="1"/>
</dbReference>
<dbReference type="Gene3D" id="2.180.10.10">
    <property type="entry name" value="RHS repeat-associated core"/>
    <property type="match status" value="1"/>
</dbReference>
<comment type="subcellular location">
    <subcellularLocation>
        <location evidence="1">Secreted</location>
    </subcellularLocation>
</comment>
<dbReference type="Proteomes" id="UP000298138">
    <property type="component" value="Unassembled WGS sequence"/>
</dbReference>
<keyword evidence="3" id="KW-0843">Virulence</keyword>
<dbReference type="Pfam" id="PF03534">
    <property type="entry name" value="SpvB"/>
    <property type="match status" value="1"/>
</dbReference>
<dbReference type="NCBIfam" id="TIGR03696">
    <property type="entry name" value="Rhs_assc_core"/>
    <property type="match status" value="1"/>
</dbReference>
<organism evidence="7 8">
    <name type="scientific">Ascodesmis nigricans</name>
    <dbReference type="NCBI Taxonomy" id="341454"/>
    <lineage>
        <taxon>Eukaryota</taxon>
        <taxon>Fungi</taxon>
        <taxon>Dikarya</taxon>
        <taxon>Ascomycota</taxon>
        <taxon>Pezizomycotina</taxon>
        <taxon>Pezizomycetes</taxon>
        <taxon>Pezizales</taxon>
        <taxon>Ascodesmidaceae</taxon>
        <taxon>Ascodesmis</taxon>
    </lineage>
</organism>
<dbReference type="EMBL" id="ML220135">
    <property type="protein sequence ID" value="TGZ79091.1"/>
    <property type="molecule type" value="Genomic_DNA"/>
</dbReference>
<dbReference type="Pfam" id="PF12256">
    <property type="entry name" value="TcdB_toxin_midN"/>
    <property type="match status" value="1"/>
</dbReference>
<dbReference type="PANTHER" id="PTHR32305">
    <property type="match status" value="1"/>
</dbReference>
<evidence type="ECO:0000256" key="3">
    <source>
        <dbReference type="ARBA" id="ARBA00023026"/>
    </source>
</evidence>
<dbReference type="Pfam" id="PF05593">
    <property type="entry name" value="RHS_repeat"/>
    <property type="match status" value="1"/>
</dbReference>
<evidence type="ECO:0000259" key="5">
    <source>
        <dbReference type="Pfam" id="PF12255"/>
    </source>
</evidence>
<feature type="domain" description="Insecticide toxin TcdB middle/N-terminal" evidence="6">
    <location>
        <begin position="713"/>
        <end position="848"/>
    </location>
</feature>
<dbReference type="InParanoid" id="A0A4S2MPI6"/>
<dbReference type="STRING" id="341454.A0A4S2MPI6"/>
<dbReference type="InterPro" id="IPR050708">
    <property type="entry name" value="T6SS_VgrG/RHS"/>
</dbReference>
<accession>A0A4S2MPI6</accession>
<gene>
    <name evidence="7" type="ORF">EX30DRAFT_342745</name>
</gene>
<dbReference type="Pfam" id="PF12255">
    <property type="entry name" value="TcdB_toxin_midC"/>
    <property type="match status" value="1"/>
</dbReference>
<dbReference type="InterPro" id="IPR022385">
    <property type="entry name" value="Rhs_assc_core"/>
</dbReference>
<dbReference type="InterPro" id="IPR003284">
    <property type="entry name" value="Sal_SpvB"/>
</dbReference>
<dbReference type="OrthoDB" id="5426877at2759"/>
<keyword evidence="2" id="KW-0964">Secreted</keyword>
<dbReference type="PRINTS" id="PR01341">
    <property type="entry name" value="SALSPVBPROT"/>
</dbReference>
<dbReference type="InterPro" id="IPR031325">
    <property type="entry name" value="RHS_repeat"/>
</dbReference>
<proteinExistence type="predicted"/>
<reference evidence="7 8" key="1">
    <citation type="submission" date="2019-04" db="EMBL/GenBank/DDBJ databases">
        <title>Comparative genomics and transcriptomics to analyze fruiting body development in filamentous ascomycetes.</title>
        <authorList>
            <consortium name="DOE Joint Genome Institute"/>
            <person name="Lutkenhaus R."/>
            <person name="Traeger S."/>
            <person name="Breuer J."/>
            <person name="Kuo A."/>
            <person name="Lipzen A."/>
            <person name="Pangilinan J."/>
            <person name="Dilworth D."/>
            <person name="Sandor L."/>
            <person name="Poggeler S."/>
            <person name="Barry K."/>
            <person name="Grigoriev I.V."/>
            <person name="Nowrousian M."/>
        </authorList>
    </citation>
    <scope>NUCLEOTIDE SEQUENCE [LARGE SCALE GENOMIC DNA]</scope>
    <source>
        <strain evidence="7 8">CBS 389.68</strain>
    </source>
</reference>
<keyword evidence="8" id="KW-1185">Reference proteome</keyword>
<feature type="compositionally biased region" description="Polar residues" evidence="4">
    <location>
        <begin position="2238"/>
        <end position="2251"/>
    </location>
</feature>
<evidence type="ECO:0000313" key="7">
    <source>
        <dbReference type="EMBL" id="TGZ79091.1"/>
    </source>
</evidence>
<feature type="compositionally biased region" description="Low complexity" evidence="4">
    <location>
        <begin position="2207"/>
        <end position="2218"/>
    </location>
</feature>
<protein>
    <submittedName>
        <fullName evidence="7">SpvB-domain-containing protein</fullName>
    </submittedName>
</protein>
<evidence type="ECO:0000256" key="4">
    <source>
        <dbReference type="SAM" id="MobiDB-lite"/>
    </source>
</evidence>
<sequence length="2417" mass="270420">MFEKLPFPKPVVGPPTSASRVESKAPSTAIPAIQVPSVIGAAKASDASVSAAAAGWSEKFTADAPTGAATLSIPLPMTTARALTPELSVVYVSSSRNGVFGHGWTLSGIGKISRRTSLSLPRYLDHGDQCDQFEFNGSDIVPVQDDVKVMEISEHLRYHVRCYRLRLEGDDGFIKIEHWKRVDSGGNDDNDAAPDDFWRTIDKSGTASTYGLCAQSRVQDSSNGTTRIYEWFNEGTIDRKGNAIKWEYKSELTDFMACPDDPHEFHTQRYLKAIKYGNVKPVTLQSFDDWRLEDMGWLFHVIFDYGEHGVSLDGIPAYDEIRPWDTRDDAFSSYRAGFEVRTRRYCQRVLMFHRFPELQHGNEVHTLVKSVSFLYDSKPEGYRITNITGSGFIRGQNGTMIKEDMPSLTFSYSQPANLNHRPVKIHRVPEKSLPASASAILNSGEWTTLDGDGITGILSAKEDGWYFSRNLTPVSQPDVRFTGYNAIGPHPNIQLNEASQLVDPDGKGEIGVQATVGGTTGFFMRHSDQWSPFQPIRSLPSNCNSQTPNVRSLDLTGNGIPDFLVANGDQGFTWYPSKPSWNEGFLQAQSVSASMAPRLLFDDGTESIYLADMTGDGMIDIVRIINGSIFYWPNLGYGRFGRKIVMRNSPVLDSADLFHQKRIILTDVSGTGTTDLLYFPANGSCHVYENLSGNGWSKRKRIQGFPQLDNLAKMNVFDILGTGTSCIVWMSTMPSNSGLCYVDLSPDGKPGLLTSYSNGIGLTMTCTYAPSTKFYLQDERAGCPWLTKLPFPVHCLESTCTIDSIKKTRLVQRYAYHDGFWDKTEREFCGFGMVEKWDSDEIQNLDETTAPLRSLPIHTKSWYHTGSIHGVRKRAFQFFHGTGMEKMSEFFRRDVDFPTCEDQIEAAEYLRQASRAVKGTLAHKEVYADDGTDLARNPYFVSHHTSAIRCIQPPSTSQYGVYASIPAETLQISTERQKSDFRVSHEIVLETDAYLNVLASASIEYGRGTVVPIETGTDTTHLARQKKTNVVYEHNFFTNDVVERMTYLAPLPAGEERWEVVGIPLPSGLLAKTFFRGTEKLGFLDTLDTISRSDMASLMAPGEVSMSKILLESSRALFRSNDLTCVLPHQKVESLAIPGRSYDLVLTPNMLSSCIGDWVDIGALTSKSASGGGYSNLYGDGNLWAPGGEQSFAPAMNQSFSSPSEELEAAKSSFFTPTLFRHPFDSIATVSYDQYHLLPVSTTDAVGNCTSSEYDYRTMKPRMITDCNGNRKAFAYDAFGECTAICDMGKQGNEYGDVVDTADIAILSEPQTTRLVKFLESPTMTFAEELLGKATIRSLIVRGYSGPDGTQLVGINIRREQYRKSSLQLAILYCDGSGNVLQTKLYAGLDPDIKETQWLTSEWKVLNNKDLPVQIYEPFYDQTHRFRRFAMEGVKSTIFYDPIGREIGRLYPDRTFTKTVVTPWMQVMYDRGDTVLEDLAKDGVLGGYAQLLDEKDFCPSWMAATRSDSMKLVEEASAKYSETPSTTHLDSGGHLIASTVHNGAAGMYTSLCFPDTQGRVEKVVDTLARTAAVNRYDLRGQLIHCWSLDGGDRWTVYDVTQKPILARDSKGITTSIKYDALRRQTDVVITEQDGSRFTATRNVYGEDVTDEDCVNLRGHVYKVFDQAGEVTNKAYDIRGNLVNTVRRFAVDYRRNLNCGNNIKLHEERFETRHTYDALNRIIETKDSSGLTTRYKYDPLGRASGVTVIKGDIEAHMVEDIFYNARNQKTKIRYGNSVTTSYDYDHQNFRLTRQKTVLSSRVLKTLQDMNYTYDCLGNVVTVEDLAKDPLFSSGEILKREMCYAYDALERLVRASGREHLGQKGSGGVPYTASRIQGAMAMGPNDSTRLGRYVETYRYDSEGNILEMKHQVPNHSERNWTRDYNYEEPMTSNRVTSTCLGDREERYTYDANGSITSMSGFSSMVWDYADLLSSSSRQRIAEGAGVPEITYYRYDSTGHRVRKITEHSRTGPDDPHRKMKETLYLPGYDLFRTYTGDGISIKLETTTAKIHNEDENIGFLDFTSIRDSRALELPTPLFRYVINDFLSSVGLELDDIGDVVSHEEYSPYGSSTVLATTPEKTAGKRYRYMAKERDRETGLYYCEARYLVPWLGRWLSVDPSGFPDGMNGYCYVACRPSVLNDPSGLEGEGGDQKPLQSNNKPPLRLPSINNPNGVPRAAGGPVAGPPRSHSQFRKLPSIHRQATTNYKSRTPSLDPSWPQKLRAANELKAQQKAELTSAAIPGFMLNQLAAVGYKLPTGNTSLLSKAPHQLEGTKIKLQYDTGAMKNALKGLDKGAKKTGKEVADAKKAKEAKIKQEKLDIENQKKYIDNLIWHGKQEQRLDRKYELAAMRDGIEITKPLEKLFLDVRLGIKNWGLKSKK</sequence>
<dbReference type="NCBIfam" id="TIGR01643">
    <property type="entry name" value="YD_repeat_2x"/>
    <property type="match status" value="1"/>
</dbReference>
<feature type="region of interest" description="Disordered" evidence="4">
    <location>
        <begin position="1"/>
        <end position="23"/>
    </location>
</feature>
<evidence type="ECO:0000256" key="2">
    <source>
        <dbReference type="ARBA" id="ARBA00022525"/>
    </source>
</evidence>
<dbReference type="GO" id="GO:0005737">
    <property type="term" value="C:cytoplasm"/>
    <property type="evidence" value="ECO:0007669"/>
    <property type="project" value="InterPro"/>
</dbReference>
<dbReference type="PANTHER" id="PTHR32305:SF15">
    <property type="entry name" value="PROTEIN RHSA-RELATED"/>
    <property type="match status" value="1"/>
</dbReference>
<evidence type="ECO:0000259" key="6">
    <source>
        <dbReference type="Pfam" id="PF12256"/>
    </source>
</evidence>